<organism evidence="2 3">
    <name type="scientific">Daejeonella rubra</name>
    <dbReference type="NCBI Taxonomy" id="990371"/>
    <lineage>
        <taxon>Bacteria</taxon>
        <taxon>Pseudomonadati</taxon>
        <taxon>Bacteroidota</taxon>
        <taxon>Sphingobacteriia</taxon>
        <taxon>Sphingobacteriales</taxon>
        <taxon>Sphingobacteriaceae</taxon>
        <taxon>Daejeonella</taxon>
    </lineage>
</organism>
<accession>A0A1G9MX46</accession>
<evidence type="ECO:0000313" key="3">
    <source>
        <dbReference type="Proteomes" id="UP000199226"/>
    </source>
</evidence>
<dbReference type="Gene3D" id="3.40.630.30">
    <property type="match status" value="1"/>
</dbReference>
<protein>
    <submittedName>
        <fullName evidence="2">Protein N-acetyltransferase, RimJ/RimL family</fullName>
    </submittedName>
</protein>
<dbReference type="AlphaFoldDB" id="A0A1G9MX46"/>
<evidence type="ECO:0000313" key="2">
    <source>
        <dbReference type="EMBL" id="SDL78830.1"/>
    </source>
</evidence>
<gene>
    <name evidence="2" type="ORF">SAMN05421813_102149</name>
</gene>
<dbReference type="EMBL" id="FNHH01000002">
    <property type="protein sequence ID" value="SDL78830.1"/>
    <property type="molecule type" value="Genomic_DNA"/>
</dbReference>
<dbReference type="RefSeq" id="WP_176767583.1">
    <property type="nucleotide sequence ID" value="NZ_FNHH01000002.1"/>
</dbReference>
<dbReference type="SUPFAM" id="SSF55729">
    <property type="entry name" value="Acyl-CoA N-acyltransferases (Nat)"/>
    <property type="match status" value="1"/>
</dbReference>
<sequence length="185" mass="21878">MKRTYIFKSERLGFRNWLTSDLEPMARINADEKVMEFFPDVNSKEQTLNFIDRMRSQFEAKGFCYFAVDKLDTNEFIGFIGLSEQNYKAEFTPCIDIGWRLKNSEWNKGFATEGAKKCLEYAFNDLKIEKIYSIAPKVNSRSEHIMTNIGMKKLYEFEHSMLTNNERLKICVLYEMKNINYSNKT</sequence>
<feature type="domain" description="N-acetyltransferase" evidence="1">
    <location>
        <begin position="11"/>
        <end position="152"/>
    </location>
</feature>
<evidence type="ECO:0000259" key="1">
    <source>
        <dbReference type="Pfam" id="PF13302"/>
    </source>
</evidence>
<dbReference type="Pfam" id="PF13302">
    <property type="entry name" value="Acetyltransf_3"/>
    <property type="match status" value="1"/>
</dbReference>
<dbReference type="Proteomes" id="UP000199226">
    <property type="component" value="Unassembled WGS sequence"/>
</dbReference>
<dbReference type="GO" id="GO:0016747">
    <property type="term" value="F:acyltransferase activity, transferring groups other than amino-acyl groups"/>
    <property type="evidence" value="ECO:0007669"/>
    <property type="project" value="InterPro"/>
</dbReference>
<keyword evidence="2" id="KW-0808">Transferase</keyword>
<dbReference type="InterPro" id="IPR051531">
    <property type="entry name" value="N-acetyltransferase"/>
</dbReference>
<name>A0A1G9MX46_9SPHI</name>
<proteinExistence type="predicted"/>
<keyword evidence="3" id="KW-1185">Reference proteome</keyword>
<reference evidence="3" key="1">
    <citation type="submission" date="2016-10" db="EMBL/GenBank/DDBJ databases">
        <authorList>
            <person name="Varghese N."/>
            <person name="Submissions S."/>
        </authorList>
    </citation>
    <scope>NUCLEOTIDE SEQUENCE [LARGE SCALE GENOMIC DNA]</scope>
    <source>
        <strain evidence="3">DSM 24536</strain>
    </source>
</reference>
<dbReference type="STRING" id="990371.SAMN05421813_102149"/>
<dbReference type="PANTHER" id="PTHR43792">
    <property type="entry name" value="GNAT FAMILY, PUTATIVE (AFU_ORTHOLOGUE AFUA_3G00765)-RELATED-RELATED"/>
    <property type="match status" value="1"/>
</dbReference>
<dbReference type="PANTHER" id="PTHR43792:SF1">
    <property type="entry name" value="N-ACETYLTRANSFERASE DOMAIN-CONTAINING PROTEIN"/>
    <property type="match status" value="1"/>
</dbReference>
<dbReference type="InterPro" id="IPR016181">
    <property type="entry name" value="Acyl_CoA_acyltransferase"/>
</dbReference>
<dbReference type="InterPro" id="IPR000182">
    <property type="entry name" value="GNAT_dom"/>
</dbReference>